<dbReference type="GO" id="GO:0071966">
    <property type="term" value="P:fungal-type cell wall polysaccharide metabolic process"/>
    <property type="evidence" value="ECO:0007669"/>
    <property type="project" value="TreeGrafter"/>
</dbReference>
<dbReference type="PANTHER" id="PTHR34154:SF10">
    <property type="entry name" value="ASL1-LIKE GLYCOSYL HYDROLASE CATALYTIC DOMAIN-CONTAINING PROTEIN"/>
    <property type="match status" value="1"/>
</dbReference>
<reference evidence="3 4" key="1">
    <citation type="journal article" date="2016" name="Mol. Biol. Evol.">
        <title>Comparative Genomics of Early-Diverging Mushroom-Forming Fungi Provides Insights into the Origins of Lignocellulose Decay Capabilities.</title>
        <authorList>
            <person name="Nagy L.G."/>
            <person name="Riley R."/>
            <person name="Tritt A."/>
            <person name="Adam C."/>
            <person name="Daum C."/>
            <person name="Floudas D."/>
            <person name="Sun H."/>
            <person name="Yadav J.S."/>
            <person name="Pangilinan J."/>
            <person name="Larsson K.H."/>
            <person name="Matsuura K."/>
            <person name="Barry K."/>
            <person name="Labutti K."/>
            <person name="Kuo R."/>
            <person name="Ohm R.A."/>
            <person name="Bhattacharya S.S."/>
            <person name="Shirouzu T."/>
            <person name="Yoshinaga Y."/>
            <person name="Martin F.M."/>
            <person name="Grigoriev I.V."/>
            <person name="Hibbett D.S."/>
        </authorList>
    </citation>
    <scope>NUCLEOTIDE SEQUENCE [LARGE SCALE GENOMIC DNA]</scope>
    <source>
        <strain evidence="3 4">L-15889</strain>
    </source>
</reference>
<dbReference type="GO" id="GO:0009277">
    <property type="term" value="C:fungal-type cell wall"/>
    <property type="evidence" value="ECO:0007669"/>
    <property type="project" value="TreeGrafter"/>
</dbReference>
<evidence type="ECO:0000256" key="1">
    <source>
        <dbReference type="SAM" id="SignalP"/>
    </source>
</evidence>
<name>A0A165RTX7_9APHY</name>
<keyword evidence="1" id="KW-0732">Signal</keyword>
<evidence type="ECO:0000313" key="3">
    <source>
        <dbReference type="EMBL" id="KZT71153.1"/>
    </source>
</evidence>
<dbReference type="OrthoDB" id="5959761at2759"/>
<feature type="signal peptide" evidence="1">
    <location>
        <begin position="1"/>
        <end position="21"/>
    </location>
</feature>
<dbReference type="InterPro" id="IPR017853">
    <property type="entry name" value="GH"/>
</dbReference>
<dbReference type="Proteomes" id="UP000076727">
    <property type="component" value="Unassembled WGS sequence"/>
</dbReference>
<dbReference type="Pfam" id="PF11790">
    <property type="entry name" value="Glyco_hydro_cc"/>
    <property type="match status" value="1"/>
</dbReference>
<evidence type="ECO:0000259" key="2">
    <source>
        <dbReference type="Pfam" id="PF11790"/>
    </source>
</evidence>
<dbReference type="InterPro" id="IPR024655">
    <property type="entry name" value="Asl1_glyco_hydro_catalytic"/>
</dbReference>
<dbReference type="Gene3D" id="3.20.20.80">
    <property type="entry name" value="Glycosidases"/>
    <property type="match status" value="1"/>
</dbReference>
<feature type="chain" id="PRO_5007866002" evidence="1">
    <location>
        <begin position="22"/>
        <end position="312"/>
    </location>
</feature>
<dbReference type="PANTHER" id="PTHR34154">
    <property type="entry name" value="ALKALI-SENSITIVE LINKAGE PROTEIN 1"/>
    <property type="match status" value="1"/>
</dbReference>
<dbReference type="GO" id="GO:0016787">
    <property type="term" value="F:hydrolase activity"/>
    <property type="evidence" value="ECO:0007669"/>
    <property type="project" value="UniProtKB-KW"/>
</dbReference>
<gene>
    <name evidence="3" type="ORF">DAEQUDRAFT_724523</name>
</gene>
<dbReference type="InterPro" id="IPR053183">
    <property type="entry name" value="ASL1"/>
</dbReference>
<dbReference type="SUPFAM" id="SSF51445">
    <property type="entry name" value="(Trans)glycosidases"/>
    <property type="match status" value="1"/>
</dbReference>
<proteinExistence type="predicted"/>
<dbReference type="EMBL" id="KV429047">
    <property type="protein sequence ID" value="KZT71153.1"/>
    <property type="molecule type" value="Genomic_DNA"/>
</dbReference>
<feature type="domain" description="Asl1-like glycosyl hydrolase catalytic" evidence="2">
    <location>
        <begin position="88"/>
        <end position="310"/>
    </location>
</feature>
<dbReference type="AlphaFoldDB" id="A0A165RTX7"/>
<evidence type="ECO:0000313" key="4">
    <source>
        <dbReference type="Proteomes" id="UP000076727"/>
    </source>
</evidence>
<keyword evidence="4" id="KW-1185">Reference proteome</keyword>
<sequence>MKYTSTLVSLALLLAGSVVEAAHISNLHTLKQAQVHKRRSGASATYSVSTASATATGTPTSSASSAAVSATSSSSASGASFSSGIKRGLSFNDASLTEQFSAEQVSFAYNWGQTYSGSIPENVMYIPMLWSDSDSFTSTWSTNAQAAIDNGTEFLMGFNEPDLNTQANMTPEQAAQAWTTYMEPFAGKAKLVGPAITNGGAPMGETWLNEFIGNCTSCTIDVYAIHIYDSATNEAYYKSYISDFASTYGKTTWVTEFGATGSDSDIQTFLGDMVSYLDGLDGVGAYAWFMDEVGNLVNSDGSLTTLAETYVS</sequence>
<organism evidence="3 4">
    <name type="scientific">Daedalea quercina L-15889</name>
    <dbReference type="NCBI Taxonomy" id="1314783"/>
    <lineage>
        <taxon>Eukaryota</taxon>
        <taxon>Fungi</taxon>
        <taxon>Dikarya</taxon>
        <taxon>Basidiomycota</taxon>
        <taxon>Agaricomycotina</taxon>
        <taxon>Agaricomycetes</taxon>
        <taxon>Polyporales</taxon>
        <taxon>Fomitopsis</taxon>
    </lineage>
</organism>
<dbReference type="STRING" id="1314783.A0A165RTX7"/>
<accession>A0A165RTX7</accession>
<protein>
    <submittedName>
        <fullName evidence="3">Glycoside hydrolase family 128 protein</fullName>
    </submittedName>
</protein>
<keyword evidence="3" id="KW-0378">Hydrolase</keyword>